<feature type="transmembrane region" description="Helical" evidence="1">
    <location>
        <begin position="20"/>
        <end position="37"/>
    </location>
</feature>
<keyword evidence="1" id="KW-0812">Transmembrane</keyword>
<name>A0A9D1R323_9FIRM</name>
<accession>A0A9D1R323</accession>
<dbReference type="EMBL" id="DXGH01000004">
    <property type="protein sequence ID" value="HIW80080.1"/>
    <property type="molecule type" value="Genomic_DNA"/>
</dbReference>
<reference evidence="2" key="1">
    <citation type="journal article" date="2021" name="PeerJ">
        <title>Extensive microbial diversity within the chicken gut microbiome revealed by metagenomics and culture.</title>
        <authorList>
            <person name="Gilroy R."/>
            <person name="Ravi A."/>
            <person name="Getino M."/>
            <person name="Pursley I."/>
            <person name="Horton D.L."/>
            <person name="Alikhan N.F."/>
            <person name="Baker D."/>
            <person name="Gharbi K."/>
            <person name="Hall N."/>
            <person name="Watson M."/>
            <person name="Adriaenssens E.M."/>
            <person name="Foster-Nyarko E."/>
            <person name="Jarju S."/>
            <person name="Secka A."/>
            <person name="Antonio M."/>
            <person name="Oren A."/>
            <person name="Chaudhuri R.R."/>
            <person name="La Ragione R."/>
            <person name="Hildebrand F."/>
            <person name="Pallen M.J."/>
        </authorList>
    </citation>
    <scope>NUCLEOTIDE SEQUENCE</scope>
    <source>
        <strain evidence="2">CHK195-6426</strain>
    </source>
</reference>
<feature type="transmembrane region" description="Helical" evidence="1">
    <location>
        <begin position="351"/>
        <end position="368"/>
    </location>
</feature>
<feature type="transmembrane region" description="Helical" evidence="1">
    <location>
        <begin position="389"/>
        <end position="408"/>
    </location>
</feature>
<keyword evidence="1" id="KW-1133">Transmembrane helix</keyword>
<reference evidence="2" key="2">
    <citation type="submission" date="2021-04" db="EMBL/GenBank/DDBJ databases">
        <authorList>
            <person name="Gilroy R."/>
        </authorList>
    </citation>
    <scope>NUCLEOTIDE SEQUENCE</scope>
    <source>
        <strain evidence="2">CHK195-6426</strain>
    </source>
</reference>
<feature type="transmembrane region" description="Helical" evidence="1">
    <location>
        <begin position="85"/>
        <end position="106"/>
    </location>
</feature>
<keyword evidence="1" id="KW-0472">Membrane</keyword>
<feature type="transmembrane region" description="Helical" evidence="1">
    <location>
        <begin position="138"/>
        <end position="158"/>
    </location>
</feature>
<feature type="transmembrane region" description="Helical" evidence="1">
    <location>
        <begin position="170"/>
        <end position="194"/>
    </location>
</feature>
<feature type="transmembrane region" description="Helical" evidence="1">
    <location>
        <begin position="322"/>
        <end position="345"/>
    </location>
</feature>
<dbReference type="InterPro" id="IPR025686">
    <property type="entry name" value="Glucos_trans_II"/>
</dbReference>
<organism evidence="2 3">
    <name type="scientific">Candidatus Acetatifactor stercoripullorum</name>
    <dbReference type="NCBI Taxonomy" id="2838414"/>
    <lineage>
        <taxon>Bacteria</taxon>
        <taxon>Bacillati</taxon>
        <taxon>Bacillota</taxon>
        <taxon>Clostridia</taxon>
        <taxon>Lachnospirales</taxon>
        <taxon>Lachnospiraceae</taxon>
        <taxon>Acetatifactor</taxon>
    </lineage>
</organism>
<dbReference type="AlphaFoldDB" id="A0A9D1R323"/>
<dbReference type="Proteomes" id="UP000824265">
    <property type="component" value="Unassembled WGS sequence"/>
</dbReference>
<gene>
    <name evidence="2" type="ORF">H9742_00900</name>
</gene>
<evidence type="ECO:0000313" key="3">
    <source>
        <dbReference type="Proteomes" id="UP000824265"/>
    </source>
</evidence>
<sequence length="544" mass="60989">MREYRKNQAFEKAGAFFREYRGRIVCLGLFVFLFHGAKLNSPVIGIDTEDIIKLQGDFYGGWLTTGRQGLVLLKGLLGMLDFNPYFAGLLTLVFLSAAAFAFFWLWDKTAGGPGSFAGWFLGGLLWISHPIMTEQFYFSLQSAEICAGFLLTAFALFLTAQGVKRRHFLFFLGSGLLLLLVFSLYQVFVVVYIFGTLSLLLLQGTSGENGEEEETAGLIRQLLAHAGVFLAAFFINQLITRLFFGASDYLQGQILWGKRDFVDNLKGVLGHVVKACTGYDSIYYTIGYGLLCLLTLLLFGAVSLNGGADSAKGRSTKGKKLLLWFFLAALFLTPFLMTIVCGGAPAVRSQLVLPVMTGFLGYFDVHLWRLWRTRLESKNPQREKMPGACLVLALCMGAVCIVTGWMQLQVTSRLYYTDRMRYEQDAAMGRELITRLEQVRGQDSLPVIVIGKKEFEGNNACLVGEVIGRSFFDYDTDVEPAFYWSTRRILGFLHILGKDYAMVSEDRVEQAMEYSTYMPEWPAENSVQVWDGMIVVKLSHFVAE</sequence>
<proteinExistence type="predicted"/>
<evidence type="ECO:0000256" key="1">
    <source>
        <dbReference type="SAM" id="Phobius"/>
    </source>
</evidence>
<feature type="transmembrane region" description="Helical" evidence="1">
    <location>
        <begin position="282"/>
        <end position="302"/>
    </location>
</feature>
<feature type="transmembrane region" description="Helical" evidence="1">
    <location>
        <begin position="113"/>
        <end position="132"/>
    </location>
</feature>
<dbReference type="Pfam" id="PF14264">
    <property type="entry name" value="Glucos_trans_II"/>
    <property type="match status" value="1"/>
</dbReference>
<protein>
    <submittedName>
        <fullName evidence="2">Glucosyltransferase domain-containing protein</fullName>
    </submittedName>
</protein>
<evidence type="ECO:0000313" key="2">
    <source>
        <dbReference type="EMBL" id="HIW80080.1"/>
    </source>
</evidence>
<comment type="caution">
    <text evidence="2">The sequence shown here is derived from an EMBL/GenBank/DDBJ whole genome shotgun (WGS) entry which is preliminary data.</text>
</comment>